<comment type="similarity">
    <text evidence="2 5">Belongs to the pseudouridine synthase TruB family. Type 1 subfamily.</text>
</comment>
<sequence length="247" mass="27062">MPTDVKHGGEPGLMVASQEGDFLLVDKPLGWTSFDVVAKIRNAYTRAGLRRKVGHCGTLDPMATGLLILATGRKTKQIAGLEALDKGYEGVVKLGVTTESHDSETPEYDERSIQHVTKESIERAVAQLCGTSMQQPPMHSAVWHKGKRLYELARKGEQVRERKSREITVHRFAVTAIDLPFVSFSIDVTKGTYIRVIAHDFGELLNTGGYLSGLRRVSIGEYRVSDASSVEDILAEIGRVAARGVEG</sequence>
<dbReference type="STRING" id="290512.Paes_0369"/>
<dbReference type="PANTHER" id="PTHR13767">
    <property type="entry name" value="TRNA-PSEUDOURIDINE SYNTHASE"/>
    <property type="match status" value="1"/>
</dbReference>
<dbReference type="SUPFAM" id="SSF55120">
    <property type="entry name" value="Pseudouridine synthase"/>
    <property type="match status" value="1"/>
</dbReference>
<comment type="catalytic activity">
    <reaction evidence="1 5">
        <text>uridine(55) in tRNA = pseudouridine(55) in tRNA</text>
        <dbReference type="Rhea" id="RHEA:42532"/>
        <dbReference type="Rhea" id="RHEA-COMP:10101"/>
        <dbReference type="Rhea" id="RHEA-COMP:10102"/>
        <dbReference type="ChEBI" id="CHEBI:65314"/>
        <dbReference type="ChEBI" id="CHEBI:65315"/>
        <dbReference type="EC" id="5.4.99.25"/>
    </reaction>
</comment>
<dbReference type="GO" id="GO:0031119">
    <property type="term" value="P:tRNA pseudouridine synthesis"/>
    <property type="evidence" value="ECO:0007669"/>
    <property type="project" value="UniProtKB-UniRule"/>
</dbReference>
<dbReference type="GO" id="GO:1990481">
    <property type="term" value="P:mRNA pseudouridine synthesis"/>
    <property type="evidence" value="ECO:0007669"/>
    <property type="project" value="TreeGrafter"/>
</dbReference>
<keyword evidence="4 5" id="KW-0413">Isomerase</keyword>
<gene>
    <name evidence="5" type="primary">truB</name>
    <name evidence="7" type="ordered locus">Paes_0369</name>
</gene>
<accession>B4S4S8</accession>
<feature type="domain" description="Pseudouridine synthase II N-terminal" evidence="6">
    <location>
        <begin position="51"/>
        <end position="194"/>
    </location>
</feature>
<dbReference type="GO" id="GO:0003723">
    <property type="term" value="F:RNA binding"/>
    <property type="evidence" value="ECO:0007669"/>
    <property type="project" value="InterPro"/>
</dbReference>
<keyword evidence="3 5" id="KW-0819">tRNA processing</keyword>
<dbReference type="CDD" id="cd02573">
    <property type="entry name" value="PseudoU_synth_EcTruB"/>
    <property type="match status" value="1"/>
</dbReference>
<feature type="active site" description="Nucleophile" evidence="5">
    <location>
        <position position="60"/>
    </location>
</feature>
<proteinExistence type="inferred from homology"/>
<dbReference type="HOGENOM" id="CLU_032087_2_0_10"/>
<dbReference type="HAMAP" id="MF_01080">
    <property type="entry name" value="TruB_bact"/>
    <property type="match status" value="1"/>
</dbReference>
<dbReference type="KEGG" id="paa:Paes_0369"/>
<evidence type="ECO:0000313" key="7">
    <source>
        <dbReference type="EMBL" id="ACF45426.1"/>
    </source>
</evidence>
<evidence type="ECO:0000256" key="5">
    <source>
        <dbReference type="HAMAP-Rule" id="MF_01080"/>
    </source>
</evidence>
<evidence type="ECO:0000256" key="4">
    <source>
        <dbReference type="ARBA" id="ARBA00023235"/>
    </source>
</evidence>
<evidence type="ECO:0000256" key="3">
    <source>
        <dbReference type="ARBA" id="ARBA00022694"/>
    </source>
</evidence>
<dbReference type="EC" id="5.4.99.25" evidence="5"/>
<dbReference type="eggNOG" id="COG0130">
    <property type="taxonomic scope" value="Bacteria"/>
</dbReference>
<dbReference type="RefSeq" id="WP_012504963.1">
    <property type="nucleotide sequence ID" value="NC_011059.1"/>
</dbReference>
<dbReference type="InterPro" id="IPR014780">
    <property type="entry name" value="tRNA_psdUridine_synth_TruB"/>
</dbReference>
<dbReference type="GO" id="GO:0160148">
    <property type="term" value="F:tRNA pseudouridine(55) synthase activity"/>
    <property type="evidence" value="ECO:0007669"/>
    <property type="project" value="UniProtKB-EC"/>
</dbReference>
<dbReference type="PANTHER" id="PTHR13767:SF2">
    <property type="entry name" value="PSEUDOURIDYLATE SYNTHASE TRUB1"/>
    <property type="match status" value="1"/>
</dbReference>
<dbReference type="AlphaFoldDB" id="B4S4S8"/>
<reference evidence="7" key="1">
    <citation type="submission" date="2008-06" db="EMBL/GenBank/DDBJ databases">
        <title>Complete sequence of chromosome of Prosthecochloris aestuarii DSM 271.</title>
        <authorList>
            <consortium name="US DOE Joint Genome Institute"/>
            <person name="Lucas S."/>
            <person name="Copeland A."/>
            <person name="Lapidus A."/>
            <person name="Glavina del Rio T."/>
            <person name="Dalin E."/>
            <person name="Tice H."/>
            <person name="Bruce D."/>
            <person name="Goodwin L."/>
            <person name="Pitluck S."/>
            <person name="Schmutz J."/>
            <person name="Larimer F."/>
            <person name="Land M."/>
            <person name="Hauser L."/>
            <person name="Kyrpides N."/>
            <person name="Anderson I."/>
            <person name="Liu Z."/>
            <person name="Li T."/>
            <person name="Zhao F."/>
            <person name="Overmann J."/>
            <person name="Bryant D.A."/>
            <person name="Richardson P."/>
        </authorList>
    </citation>
    <scope>NUCLEOTIDE SEQUENCE [LARGE SCALE GENOMIC DNA]</scope>
    <source>
        <strain evidence="7">DSM 271</strain>
    </source>
</reference>
<organism evidence="7 8">
    <name type="scientific">Prosthecochloris aestuarii (strain DSM 271 / SK 413)</name>
    <dbReference type="NCBI Taxonomy" id="290512"/>
    <lineage>
        <taxon>Bacteria</taxon>
        <taxon>Pseudomonadati</taxon>
        <taxon>Chlorobiota</taxon>
        <taxon>Chlorobiia</taxon>
        <taxon>Chlorobiales</taxon>
        <taxon>Chlorobiaceae</taxon>
        <taxon>Prosthecochloris</taxon>
    </lineage>
</organism>
<evidence type="ECO:0000259" key="6">
    <source>
        <dbReference type="Pfam" id="PF01509"/>
    </source>
</evidence>
<keyword evidence="8" id="KW-1185">Reference proteome</keyword>
<dbReference type="EMBL" id="CP001108">
    <property type="protein sequence ID" value="ACF45426.1"/>
    <property type="molecule type" value="Genomic_DNA"/>
</dbReference>
<dbReference type="InterPro" id="IPR020103">
    <property type="entry name" value="PsdUridine_synth_cat_dom_sf"/>
</dbReference>
<dbReference type="NCBIfam" id="TIGR00431">
    <property type="entry name" value="TruB"/>
    <property type="match status" value="1"/>
</dbReference>
<evidence type="ECO:0000256" key="2">
    <source>
        <dbReference type="ARBA" id="ARBA00005642"/>
    </source>
</evidence>
<name>B4S4S8_PROA2</name>
<evidence type="ECO:0000256" key="1">
    <source>
        <dbReference type="ARBA" id="ARBA00000385"/>
    </source>
</evidence>
<dbReference type="Pfam" id="PF01509">
    <property type="entry name" value="TruB_N"/>
    <property type="match status" value="1"/>
</dbReference>
<dbReference type="Proteomes" id="UP000002725">
    <property type="component" value="Chromosome"/>
</dbReference>
<dbReference type="InterPro" id="IPR002501">
    <property type="entry name" value="PsdUridine_synth_N"/>
</dbReference>
<comment type="function">
    <text evidence="5">Responsible for synthesis of pseudouridine from uracil-55 in the psi GC loop of transfer RNAs.</text>
</comment>
<dbReference type="Gene3D" id="3.30.2350.10">
    <property type="entry name" value="Pseudouridine synthase"/>
    <property type="match status" value="1"/>
</dbReference>
<protein>
    <recommendedName>
        <fullName evidence="5">tRNA pseudouridine synthase B</fullName>
        <ecNumber evidence="5">5.4.99.25</ecNumber>
    </recommendedName>
    <alternativeName>
        <fullName evidence="5">tRNA pseudouridine(55) synthase</fullName>
        <shortName evidence="5">Psi55 synthase</shortName>
    </alternativeName>
    <alternativeName>
        <fullName evidence="5">tRNA pseudouridylate synthase</fullName>
    </alternativeName>
    <alternativeName>
        <fullName evidence="5">tRNA-uridine isomerase</fullName>
    </alternativeName>
</protein>
<evidence type="ECO:0000313" key="8">
    <source>
        <dbReference type="Proteomes" id="UP000002725"/>
    </source>
</evidence>